<name>A0A061R3X3_9CHLO</name>
<reference evidence="2" key="1">
    <citation type="submission" date="2014-05" db="EMBL/GenBank/DDBJ databases">
        <title>The transcriptome of the halophilic microalga Tetraselmis sp. GSL018 isolated from the Great Salt Lake, Utah.</title>
        <authorList>
            <person name="Jinkerson R.E."/>
            <person name="D'Adamo S."/>
            <person name="Posewitz M.C."/>
        </authorList>
    </citation>
    <scope>NUCLEOTIDE SEQUENCE</scope>
    <source>
        <strain evidence="2">GSL018</strain>
    </source>
</reference>
<feature type="non-terminal residue" evidence="2">
    <location>
        <position position="1"/>
    </location>
</feature>
<accession>A0A061R3X3</accession>
<gene>
    <name evidence="2" type="ORF">TSPGSL018_15977</name>
</gene>
<protein>
    <submittedName>
        <fullName evidence="2">Uncharacterized protein</fullName>
    </submittedName>
</protein>
<organism evidence="2">
    <name type="scientific">Tetraselmis sp. GSL018</name>
    <dbReference type="NCBI Taxonomy" id="582737"/>
    <lineage>
        <taxon>Eukaryota</taxon>
        <taxon>Viridiplantae</taxon>
        <taxon>Chlorophyta</taxon>
        <taxon>core chlorophytes</taxon>
        <taxon>Chlorodendrophyceae</taxon>
        <taxon>Chlorodendrales</taxon>
        <taxon>Chlorodendraceae</taxon>
        <taxon>Tetraselmis</taxon>
    </lineage>
</organism>
<dbReference type="EMBL" id="GBEZ01021272">
    <property type="protein sequence ID" value="JAC65464.1"/>
    <property type="molecule type" value="Transcribed_RNA"/>
</dbReference>
<proteinExistence type="predicted"/>
<dbReference type="AlphaFoldDB" id="A0A061R3X3"/>
<sequence>RRPERKIAASMAMELRQPKVIHSFGPGPKPPQVAAAKPKEDQRGGKGGAGRSSCMPDHSAGTRRGA</sequence>
<feature type="region of interest" description="Disordered" evidence="1">
    <location>
        <begin position="1"/>
        <end position="66"/>
    </location>
</feature>
<evidence type="ECO:0000313" key="2">
    <source>
        <dbReference type="EMBL" id="JAC65464.1"/>
    </source>
</evidence>
<evidence type="ECO:0000256" key="1">
    <source>
        <dbReference type="SAM" id="MobiDB-lite"/>
    </source>
</evidence>